<feature type="domain" description="4Fe-4S ferredoxin-type" evidence="7">
    <location>
        <begin position="35"/>
        <end position="64"/>
    </location>
</feature>
<dbReference type="GO" id="GO:0009055">
    <property type="term" value="F:electron transfer activity"/>
    <property type="evidence" value="ECO:0007669"/>
    <property type="project" value="UniProtKB-UniRule"/>
</dbReference>
<evidence type="ECO:0000256" key="6">
    <source>
        <dbReference type="RuleBase" id="RU368020"/>
    </source>
</evidence>
<dbReference type="Pfam" id="PF14697">
    <property type="entry name" value="Fer4_21"/>
    <property type="match status" value="1"/>
</dbReference>
<dbReference type="PANTHER" id="PTHR24960">
    <property type="entry name" value="PHOTOSYSTEM I IRON-SULFUR CENTER-RELATED"/>
    <property type="match status" value="1"/>
</dbReference>
<gene>
    <name evidence="8" type="ORF">MGM1_5320</name>
</gene>
<reference evidence="8 9" key="1">
    <citation type="journal article" date="2014" name="PLoS ONE">
        <title>An emerging Mycoplasma associated with trichomoniasis, vaginal infection and disease.</title>
        <authorList>
            <consortium name="Vaginal Microbiome Consortium"/>
            <person name="Fettweis J.M."/>
            <person name="Serrano M.G."/>
            <person name="Huang B."/>
            <person name="Brooks J.P."/>
            <person name="Glascock A.L."/>
            <person name="Sheth N.U."/>
            <person name="Strauss J.F.III."/>
            <person name="Jefferson K.K."/>
            <person name="Buck G.A."/>
        </authorList>
    </citation>
    <scope>NUCLEOTIDE SEQUENCE [LARGE SCALE GENOMIC DNA]</scope>
    <source>
        <strain evidence="8 9">VCU_M1</strain>
    </source>
</reference>
<name>A0A097STJ3_9BACT</name>
<dbReference type="PRINTS" id="PR00352">
    <property type="entry name" value="3FE4SFRDOXIN"/>
</dbReference>
<dbReference type="AlphaFoldDB" id="A0A097STJ3"/>
<dbReference type="EMBL" id="CP007711">
    <property type="protein sequence ID" value="AIV03892.1"/>
    <property type="molecule type" value="Genomic_DNA"/>
</dbReference>
<evidence type="ECO:0000256" key="2">
    <source>
        <dbReference type="ARBA" id="ARBA00022485"/>
    </source>
</evidence>
<feature type="domain" description="4Fe-4S ferredoxin-type" evidence="7">
    <location>
        <begin position="5"/>
        <end position="34"/>
    </location>
</feature>
<dbReference type="InterPro" id="IPR050157">
    <property type="entry name" value="PSI_iron-sulfur_center"/>
</dbReference>
<dbReference type="SUPFAM" id="SSF54862">
    <property type="entry name" value="4Fe-4S ferredoxins"/>
    <property type="match status" value="1"/>
</dbReference>
<evidence type="ECO:0000259" key="7">
    <source>
        <dbReference type="PROSITE" id="PS51379"/>
    </source>
</evidence>
<evidence type="ECO:0000313" key="8">
    <source>
        <dbReference type="EMBL" id="AIV03892.1"/>
    </source>
</evidence>
<dbReference type="STRING" id="1318617.MGM1_5320"/>
<keyword evidence="2" id="KW-0004">4Fe-4S</keyword>
<keyword evidence="5 6" id="KW-0411">Iron-sulfur</keyword>
<keyword evidence="6" id="KW-0813">Transport</keyword>
<evidence type="ECO:0000256" key="5">
    <source>
        <dbReference type="ARBA" id="ARBA00023014"/>
    </source>
</evidence>
<dbReference type="Gene3D" id="3.30.70.20">
    <property type="match status" value="2"/>
</dbReference>
<organism evidence="8 9">
    <name type="scientific">Candidatus Malacoplasma girerdii</name>
    <dbReference type="NCBI Taxonomy" id="1318617"/>
    <lineage>
        <taxon>Bacteria</taxon>
        <taxon>Bacillati</taxon>
        <taxon>Mycoplasmatota</taxon>
        <taxon>Mycoplasmoidales</taxon>
        <taxon>Mycoplasmoidaceae</taxon>
        <taxon>Malacoplasma</taxon>
    </lineage>
</organism>
<dbReference type="InterPro" id="IPR001080">
    <property type="entry name" value="3Fe4S_ferredoxin"/>
</dbReference>
<keyword evidence="4 6" id="KW-0408">Iron</keyword>
<dbReference type="PROSITE" id="PS51379">
    <property type="entry name" value="4FE4S_FER_2"/>
    <property type="match status" value="2"/>
</dbReference>
<evidence type="ECO:0000256" key="4">
    <source>
        <dbReference type="ARBA" id="ARBA00023004"/>
    </source>
</evidence>
<dbReference type="InterPro" id="IPR017896">
    <property type="entry name" value="4Fe4S_Fe-S-bd"/>
</dbReference>
<keyword evidence="9" id="KW-1185">Reference proteome</keyword>
<dbReference type="GO" id="GO:0051539">
    <property type="term" value="F:4 iron, 4 sulfur cluster binding"/>
    <property type="evidence" value="ECO:0007669"/>
    <property type="project" value="UniProtKB-KW"/>
</dbReference>
<comment type="function">
    <text evidence="6">Ferredoxins are iron-sulfur proteins that transfer electrons in a wide variety of metabolic reactions.</text>
</comment>
<sequence>MSKRKAAYVDKDQCIGCGACVGVCPSLAISMDENGKAQVDEQKCIGCGACTNVCPVGAIKLKDIEE</sequence>
<evidence type="ECO:0000256" key="1">
    <source>
        <dbReference type="ARBA" id="ARBA00001966"/>
    </source>
</evidence>
<evidence type="ECO:0000313" key="9">
    <source>
        <dbReference type="Proteomes" id="UP000030066"/>
    </source>
</evidence>
<dbReference type="GO" id="GO:0005506">
    <property type="term" value="F:iron ion binding"/>
    <property type="evidence" value="ECO:0007669"/>
    <property type="project" value="UniProtKB-UniRule"/>
</dbReference>
<evidence type="ECO:0000256" key="3">
    <source>
        <dbReference type="ARBA" id="ARBA00022723"/>
    </source>
</evidence>
<dbReference type="PROSITE" id="PS00198">
    <property type="entry name" value="4FE4S_FER_1"/>
    <property type="match status" value="1"/>
</dbReference>
<dbReference type="KEGG" id="mgj:MGM1_5320"/>
<keyword evidence="3 6" id="KW-0479">Metal-binding</keyword>
<comment type="cofactor">
    <cofactor evidence="1">
        <name>[4Fe-4S] cluster</name>
        <dbReference type="ChEBI" id="CHEBI:49883"/>
    </cofactor>
</comment>
<dbReference type="Proteomes" id="UP000030066">
    <property type="component" value="Chromosome"/>
</dbReference>
<dbReference type="eggNOG" id="COG1148">
    <property type="taxonomic scope" value="Bacteria"/>
</dbReference>
<dbReference type="InterPro" id="IPR017900">
    <property type="entry name" value="4Fe4S_Fe_S_CS"/>
</dbReference>
<dbReference type="HOGENOM" id="CLU_139698_5_6_14"/>
<dbReference type="PANTHER" id="PTHR24960:SF79">
    <property type="entry name" value="PHOTOSYSTEM I IRON-SULFUR CENTER"/>
    <property type="match status" value="1"/>
</dbReference>
<keyword evidence="6" id="KW-0249">Electron transport</keyword>
<protein>
    <recommendedName>
        <fullName evidence="6">Ferredoxin</fullName>
    </recommendedName>
</protein>
<proteinExistence type="predicted"/>
<accession>A0A097STJ3</accession>